<dbReference type="GO" id="GO:0016175">
    <property type="term" value="F:superoxide-generating NAD(P)H oxidase activity"/>
    <property type="evidence" value="ECO:0007669"/>
    <property type="project" value="TreeGrafter"/>
</dbReference>
<dbReference type="InterPro" id="IPR050369">
    <property type="entry name" value="RBOH/FRE"/>
</dbReference>
<dbReference type="GO" id="GO:0042554">
    <property type="term" value="P:superoxide anion generation"/>
    <property type="evidence" value="ECO:0007669"/>
    <property type="project" value="TreeGrafter"/>
</dbReference>
<feature type="transmembrane region" description="Helical" evidence="9">
    <location>
        <begin position="324"/>
        <end position="348"/>
    </location>
</feature>
<feature type="region of interest" description="Disordered" evidence="8">
    <location>
        <begin position="18"/>
        <end position="123"/>
    </location>
</feature>
<dbReference type="AlphaFoldDB" id="A0A9P5V7S1"/>
<sequence length="804" mass="89430">MSQPIAATTEVDSKVSIQDDALNDVNSVQRHCNNTSAHGQIEPEKDNEQYGHATATPRSTTPARTQVWQLHDPATSSPSSNFTSSGSTGSLKFLNPPTHHHQPSTSNNTDGSKSPLPTSPSQQSIEKAIAQKFASLGMPPQQSAFRTRLDQFLLNEGARTIFLTFWSLLQVLIFYFSFEIYNRSTQYSQTRSKLGITLGVSRGAAAVINFDCGLILFSVCRNLISVLRSTFLNSIVPFDRNVLFHKTVAWSIVLFSVVHIVGHYINYYRLEQAQRQEGSGEVKKSAQYMALFTGPGFTGHVLVLILFLMVTSSVERVRRKSFEIFWYTHHLFILFFLTLMYHGAFCFIRADTPPYCKSSPGSYKFVLGSLFFYILERTVRKIRARLPTAISKIVLHPSKVLEVQIKKAANRRGDSFFRAKAGQYIFLNCPDISALEWHPFTITSAPEEDYVSVHIRIVGDWTTAFAKRLGCSFDDEQQFWIEELRNRSMGGEMEMAGVGGGGRMASGSSSAIATDSMAFGSGASLSGAKSRMNPSEPPVITLPRVLLDGPYGSPSEDAFNYEIAVLIGAGIGVTPFASVLKDIWYSVIQPTKIITLRKVYFFWVCRDRDAFEWFQDLLIALEEQNLSDFLEIRSYLTGELEKEELDTVLMEARASAAAAAARHFRSKHYGNGGVGAGGGVNQDQVFEGGEGDLLTKPQFPLDESGAFPMEVMLGEGFNGSYETLSDARDRDAITGLRSPTYYGRPNFDKIFGELALAHPREHGQVGVFFCGPKPLGKTLHRCARKYKFKFHKGRGAQRDMAHIN</sequence>
<dbReference type="PANTHER" id="PTHR11972:SF153">
    <property type="entry name" value="SUPEROXIDE-GENERATING NADPH OXIDASE HEAVY CHAIN SUBUNIT A"/>
    <property type="match status" value="1"/>
</dbReference>
<feature type="compositionally biased region" description="Low complexity" evidence="8">
    <location>
        <begin position="53"/>
        <end position="65"/>
    </location>
</feature>
<organism evidence="11 12">
    <name type="scientific">Linnemannia schmuckeri</name>
    <dbReference type="NCBI Taxonomy" id="64567"/>
    <lineage>
        <taxon>Eukaryota</taxon>
        <taxon>Fungi</taxon>
        <taxon>Fungi incertae sedis</taxon>
        <taxon>Mucoromycota</taxon>
        <taxon>Mortierellomycotina</taxon>
        <taxon>Mortierellomycetes</taxon>
        <taxon>Mortierellales</taxon>
        <taxon>Mortierellaceae</taxon>
        <taxon>Linnemannia</taxon>
    </lineage>
</organism>
<proteinExistence type="predicted"/>
<gene>
    <name evidence="11" type="ORF">BG015_011588</name>
</gene>
<dbReference type="Pfam" id="PF08022">
    <property type="entry name" value="FAD_binding_8"/>
    <property type="match status" value="1"/>
</dbReference>
<dbReference type="CDD" id="cd06186">
    <property type="entry name" value="NOX_Duox_like_FAD_NADP"/>
    <property type="match status" value="1"/>
</dbReference>
<keyword evidence="6" id="KW-0813">Transport</keyword>
<dbReference type="Proteomes" id="UP000748756">
    <property type="component" value="Unassembled WGS sequence"/>
</dbReference>
<keyword evidence="3" id="KW-0249">Electron transport</keyword>
<feature type="transmembrane region" description="Helical" evidence="9">
    <location>
        <begin position="288"/>
        <end position="312"/>
    </location>
</feature>
<evidence type="ECO:0000256" key="7">
    <source>
        <dbReference type="ARBA" id="ARBA00023136"/>
    </source>
</evidence>
<dbReference type="GO" id="GO:0006811">
    <property type="term" value="P:monoatomic ion transport"/>
    <property type="evidence" value="ECO:0007669"/>
    <property type="project" value="UniProtKB-KW"/>
</dbReference>
<feature type="compositionally biased region" description="Low complexity" evidence="8">
    <location>
        <begin position="75"/>
        <end position="90"/>
    </location>
</feature>
<dbReference type="PANTHER" id="PTHR11972">
    <property type="entry name" value="NADPH OXIDASE"/>
    <property type="match status" value="1"/>
</dbReference>
<feature type="compositionally biased region" description="Polar residues" evidence="8">
    <location>
        <begin position="103"/>
        <end position="123"/>
    </location>
</feature>
<feature type="domain" description="FAD-binding FR-type" evidence="10">
    <location>
        <begin position="383"/>
        <end position="557"/>
    </location>
</feature>
<dbReference type="InterPro" id="IPR017938">
    <property type="entry name" value="Riboflavin_synthase-like_b-brl"/>
</dbReference>
<keyword evidence="2 9" id="KW-0812">Transmembrane</keyword>
<evidence type="ECO:0000313" key="11">
    <source>
        <dbReference type="EMBL" id="KAF9146473.1"/>
    </source>
</evidence>
<evidence type="ECO:0000256" key="5">
    <source>
        <dbReference type="ARBA" id="ARBA00023002"/>
    </source>
</evidence>
<dbReference type="InterPro" id="IPR039261">
    <property type="entry name" value="FNR_nucleotide-bd"/>
</dbReference>
<dbReference type="SFLD" id="SFLDS00052">
    <property type="entry name" value="Ferric_Reductase_Domain"/>
    <property type="match status" value="1"/>
</dbReference>
<protein>
    <recommendedName>
        <fullName evidence="10">FAD-binding FR-type domain-containing protein</fullName>
    </recommendedName>
</protein>
<keyword evidence="12" id="KW-1185">Reference proteome</keyword>
<dbReference type="PRINTS" id="PR00466">
    <property type="entry name" value="GP91PHOX"/>
</dbReference>
<evidence type="ECO:0000256" key="4">
    <source>
        <dbReference type="ARBA" id="ARBA00022989"/>
    </source>
</evidence>
<dbReference type="InterPro" id="IPR013121">
    <property type="entry name" value="Fe_red_NAD-bd_6"/>
</dbReference>
<feature type="compositionally biased region" description="Polar residues" evidence="8">
    <location>
        <begin position="24"/>
        <end position="38"/>
    </location>
</feature>
<dbReference type="InterPro" id="IPR000778">
    <property type="entry name" value="Cyt_b245_heavy_chain"/>
</dbReference>
<feature type="transmembrane region" description="Helical" evidence="9">
    <location>
        <begin position="247"/>
        <end position="267"/>
    </location>
</feature>
<evidence type="ECO:0000256" key="1">
    <source>
        <dbReference type="ARBA" id="ARBA00004141"/>
    </source>
</evidence>
<name>A0A9P5V7S1_9FUNG</name>
<keyword evidence="5" id="KW-0560">Oxidoreductase</keyword>
<dbReference type="Pfam" id="PF01794">
    <property type="entry name" value="Ferric_reduct"/>
    <property type="match status" value="1"/>
</dbReference>
<accession>A0A9P5V7S1</accession>
<dbReference type="EMBL" id="JAAAUQ010000907">
    <property type="protein sequence ID" value="KAF9146473.1"/>
    <property type="molecule type" value="Genomic_DNA"/>
</dbReference>
<dbReference type="SFLD" id="SFLDG01168">
    <property type="entry name" value="Ferric_reductase_subgroup_(FRE"/>
    <property type="match status" value="1"/>
</dbReference>
<evidence type="ECO:0000256" key="8">
    <source>
        <dbReference type="SAM" id="MobiDB-lite"/>
    </source>
</evidence>
<keyword evidence="4 9" id="KW-1133">Transmembrane helix</keyword>
<reference evidence="11" key="1">
    <citation type="journal article" date="2020" name="Fungal Divers.">
        <title>Resolving the Mortierellaceae phylogeny through synthesis of multi-gene phylogenetics and phylogenomics.</title>
        <authorList>
            <person name="Vandepol N."/>
            <person name="Liber J."/>
            <person name="Desiro A."/>
            <person name="Na H."/>
            <person name="Kennedy M."/>
            <person name="Barry K."/>
            <person name="Grigoriev I.V."/>
            <person name="Miller A.N."/>
            <person name="O'Donnell K."/>
            <person name="Stajich J.E."/>
            <person name="Bonito G."/>
        </authorList>
    </citation>
    <scope>NUCLEOTIDE SEQUENCE</scope>
    <source>
        <strain evidence="11">NRRL 6426</strain>
    </source>
</reference>
<comment type="caution">
    <text evidence="11">The sequence shown here is derived from an EMBL/GenBank/DDBJ whole genome shotgun (WGS) entry which is preliminary data.</text>
</comment>
<dbReference type="GO" id="GO:0043020">
    <property type="term" value="C:NADPH oxidase complex"/>
    <property type="evidence" value="ECO:0007669"/>
    <property type="project" value="TreeGrafter"/>
</dbReference>
<dbReference type="InterPro" id="IPR013130">
    <property type="entry name" value="Fe3_Rdtase_TM_dom"/>
</dbReference>
<evidence type="ECO:0000256" key="2">
    <source>
        <dbReference type="ARBA" id="ARBA00022692"/>
    </source>
</evidence>
<evidence type="ECO:0000313" key="12">
    <source>
        <dbReference type="Proteomes" id="UP000748756"/>
    </source>
</evidence>
<dbReference type="Gene3D" id="2.40.30.10">
    <property type="entry name" value="Translation factors"/>
    <property type="match status" value="1"/>
</dbReference>
<keyword evidence="7 9" id="KW-0472">Membrane</keyword>
<dbReference type="SUPFAM" id="SSF52343">
    <property type="entry name" value="Ferredoxin reductase-like, C-terminal NADP-linked domain"/>
    <property type="match status" value="1"/>
</dbReference>
<feature type="transmembrane region" description="Helical" evidence="9">
    <location>
        <begin position="161"/>
        <end position="182"/>
    </location>
</feature>
<comment type="subcellular location">
    <subcellularLocation>
        <location evidence="1">Membrane</location>
        <topology evidence="1">Multi-pass membrane protein</topology>
    </subcellularLocation>
</comment>
<dbReference type="Gene3D" id="3.40.50.80">
    <property type="entry name" value="Nucleotide-binding domain of ferredoxin-NADP reductase (FNR) module"/>
    <property type="match status" value="2"/>
</dbReference>
<evidence type="ECO:0000256" key="6">
    <source>
        <dbReference type="ARBA" id="ARBA00023065"/>
    </source>
</evidence>
<evidence type="ECO:0000259" key="10">
    <source>
        <dbReference type="PROSITE" id="PS51384"/>
    </source>
</evidence>
<dbReference type="PROSITE" id="PS51384">
    <property type="entry name" value="FAD_FR"/>
    <property type="match status" value="1"/>
</dbReference>
<dbReference type="SUPFAM" id="SSF63380">
    <property type="entry name" value="Riboflavin synthase domain-like"/>
    <property type="match status" value="1"/>
</dbReference>
<dbReference type="GO" id="GO:0006952">
    <property type="term" value="P:defense response"/>
    <property type="evidence" value="ECO:0007669"/>
    <property type="project" value="TreeGrafter"/>
</dbReference>
<dbReference type="InterPro" id="IPR013112">
    <property type="entry name" value="FAD-bd_8"/>
</dbReference>
<keyword evidence="6" id="KW-0406">Ion transport</keyword>
<dbReference type="SFLD" id="SFLDG01169">
    <property type="entry name" value="NADPH_oxidase_subgroup_(NOX)"/>
    <property type="match status" value="1"/>
</dbReference>
<dbReference type="Pfam" id="PF08030">
    <property type="entry name" value="NAD_binding_6"/>
    <property type="match status" value="1"/>
</dbReference>
<evidence type="ECO:0000256" key="9">
    <source>
        <dbReference type="SAM" id="Phobius"/>
    </source>
</evidence>
<evidence type="ECO:0000256" key="3">
    <source>
        <dbReference type="ARBA" id="ARBA00022982"/>
    </source>
</evidence>
<dbReference type="InterPro" id="IPR017927">
    <property type="entry name" value="FAD-bd_FR_type"/>
</dbReference>
<feature type="transmembrane region" description="Helical" evidence="9">
    <location>
        <begin position="203"/>
        <end position="227"/>
    </location>
</feature>
<dbReference type="OrthoDB" id="167398at2759"/>